<organism evidence="3 4">
    <name type="scientific">Chengkuizengella marina</name>
    <dbReference type="NCBI Taxonomy" id="2507566"/>
    <lineage>
        <taxon>Bacteria</taxon>
        <taxon>Bacillati</taxon>
        <taxon>Bacillota</taxon>
        <taxon>Bacilli</taxon>
        <taxon>Bacillales</taxon>
        <taxon>Paenibacillaceae</taxon>
        <taxon>Chengkuizengella</taxon>
    </lineage>
</organism>
<dbReference type="SUPFAM" id="SSF50129">
    <property type="entry name" value="GroES-like"/>
    <property type="match status" value="1"/>
</dbReference>
<gene>
    <name evidence="3" type="ORF">ERL59_09985</name>
</gene>
<dbReference type="Proteomes" id="UP000448943">
    <property type="component" value="Unassembled WGS sequence"/>
</dbReference>
<dbReference type="PANTHER" id="PTHR11695:SF294">
    <property type="entry name" value="RETICULON-4-INTERACTING PROTEIN 1, MITOCHONDRIAL"/>
    <property type="match status" value="1"/>
</dbReference>
<dbReference type="InterPro" id="IPR050700">
    <property type="entry name" value="YIM1/Zinc_Alcohol_DH_Fams"/>
</dbReference>
<dbReference type="InterPro" id="IPR020843">
    <property type="entry name" value="ER"/>
</dbReference>
<feature type="domain" description="Enoyl reductase (ER)" evidence="2">
    <location>
        <begin position="10"/>
        <end position="308"/>
    </location>
</feature>
<protein>
    <submittedName>
        <fullName evidence="3">NADP-dependent oxidoreductase</fullName>
    </submittedName>
</protein>
<dbReference type="GO" id="GO:0016491">
    <property type="term" value="F:oxidoreductase activity"/>
    <property type="evidence" value="ECO:0007669"/>
    <property type="project" value="UniProtKB-KW"/>
</dbReference>
<dbReference type="PROSITE" id="PS01162">
    <property type="entry name" value="QOR_ZETA_CRYSTAL"/>
    <property type="match status" value="1"/>
</dbReference>
<dbReference type="SUPFAM" id="SSF51735">
    <property type="entry name" value="NAD(P)-binding Rossmann-fold domains"/>
    <property type="match status" value="1"/>
</dbReference>
<dbReference type="SMART" id="SM00829">
    <property type="entry name" value="PKS_ER"/>
    <property type="match status" value="1"/>
</dbReference>
<dbReference type="Pfam" id="PF13602">
    <property type="entry name" value="ADH_zinc_N_2"/>
    <property type="match status" value="1"/>
</dbReference>
<dbReference type="GO" id="GO:0008270">
    <property type="term" value="F:zinc ion binding"/>
    <property type="evidence" value="ECO:0007669"/>
    <property type="project" value="InterPro"/>
</dbReference>
<dbReference type="Gene3D" id="3.40.50.720">
    <property type="entry name" value="NAD(P)-binding Rossmann-like Domain"/>
    <property type="match status" value="1"/>
</dbReference>
<keyword evidence="1" id="KW-0560">Oxidoreductase</keyword>
<evidence type="ECO:0000313" key="4">
    <source>
        <dbReference type="Proteomes" id="UP000448943"/>
    </source>
</evidence>
<dbReference type="CDD" id="cd05289">
    <property type="entry name" value="MDR_like_2"/>
    <property type="match status" value="1"/>
</dbReference>
<dbReference type="PANTHER" id="PTHR11695">
    <property type="entry name" value="ALCOHOL DEHYDROGENASE RELATED"/>
    <property type="match status" value="1"/>
</dbReference>
<reference evidence="3 4" key="1">
    <citation type="submission" date="2019-01" db="EMBL/GenBank/DDBJ databases">
        <title>Chengkuizengella sp. nov., isolated from deep-sea sediment of East Pacific Ocean.</title>
        <authorList>
            <person name="Yang J."/>
            <person name="Lai Q."/>
            <person name="Shao Z."/>
        </authorList>
    </citation>
    <scope>NUCLEOTIDE SEQUENCE [LARGE SCALE GENOMIC DNA]</scope>
    <source>
        <strain evidence="3 4">YPA3-1-1</strain>
    </source>
</reference>
<dbReference type="InterPro" id="IPR036291">
    <property type="entry name" value="NAD(P)-bd_dom_sf"/>
</dbReference>
<proteinExistence type="predicted"/>
<dbReference type="EMBL" id="SIJB01000023">
    <property type="protein sequence ID" value="NBI29288.1"/>
    <property type="molecule type" value="Genomic_DNA"/>
</dbReference>
<dbReference type="OrthoDB" id="9792162at2"/>
<dbReference type="Pfam" id="PF08240">
    <property type="entry name" value="ADH_N"/>
    <property type="match status" value="1"/>
</dbReference>
<name>A0A6N9Q3B5_9BACL</name>
<evidence type="ECO:0000259" key="2">
    <source>
        <dbReference type="SMART" id="SM00829"/>
    </source>
</evidence>
<keyword evidence="4" id="KW-1185">Reference proteome</keyword>
<dbReference type="AlphaFoldDB" id="A0A6N9Q3B5"/>
<dbReference type="InterPro" id="IPR013154">
    <property type="entry name" value="ADH-like_N"/>
</dbReference>
<dbReference type="RefSeq" id="WP_160646084.1">
    <property type="nucleotide sequence ID" value="NZ_SIJB01000023.1"/>
</dbReference>
<sequence length="311" mass="33974">MKAVVINQYGGRDQLQEKEVSVPKLNNKDVLIEVHASAVNPVDIYIREGYFQENIPHQFPVTLGLDVAGVVKEVGASVSKFKVGDEVFSRPDIARNGTYAEYVAVDENFVAKKPANLSFEEAASIPLVGITTYQSFIDKAQLKQGDKVLIHAGAGGVGTFAIQFAKSKGAYVATTTSEKNVQFVKQLGADEVINYKTTDFSEVLSEYDIVLDTLGGDIQEKSIKVLKDGGTLVALNQQPAENLGKEKNIKASFIFMQPDGEQLQEIAELIEANKIKPIIAEQFSLSEQGIRNAHELSESKRAKGKIVIKVK</sequence>
<accession>A0A6N9Q3B5</accession>
<evidence type="ECO:0000313" key="3">
    <source>
        <dbReference type="EMBL" id="NBI29288.1"/>
    </source>
</evidence>
<dbReference type="Gene3D" id="3.90.180.10">
    <property type="entry name" value="Medium-chain alcohol dehydrogenases, catalytic domain"/>
    <property type="match status" value="1"/>
</dbReference>
<comment type="caution">
    <text evidence="3">The sequence shown here is derived from an EMBL/GenBank/DDBJ whole genome shotgun (WGS) entry which is preliminary data.</text>
</comment>
<dbReference type="InterPro" id="IPR002364">
    <property type="entry name" value="Quin_OxRdtase/zeta-crystal_CS"/>
</dbReference>
<evidence type="ECO:0000256" key="1">
    <source>
        <dbReference type="ARBA" id="ARBA00023002"/>
    </source>
</evidence>
<dbReference type="InterPro" id="IPR011032">
    <property type="entry name" value="GroES-like_sf"/>
</dbReference>